<reference evidence="2 3" key="1">
    <citation type="journal article" date="2021" name="BMC Biol.">
        <title>Horizontally acquired antibacterial genes associated with adaptive radiation of ladybird beetles.</title>
        <authorList>
            <person name="Li H.S."/>
            <person name="Tang X.F."/>
            <person name="Huang Y.H."/>
            <person name="Xu Z.Y."/>
            <person name="Chen M.L."/>
            <person name="Du X.Y."/>
            <person name="Qiu B.Y."/>
            <person name="Chen P.T."/>
            <person name="Zhang W."/>
            <person name="Slipinski A."/>
            <person name="Escalona H.E."/>
            <person name="Waterhouse R.M."/>
            <person name="Zwick A."/>
            <person name="Pang H."/>
        </authorList>
    </citation>
    <scope>NUCLEOTIDE SEQUENCE [LARGE SCALE GENOMIC DNA]</scope>
    <source>
        <strain evidence="2">SYSU2018</strain>
    </source>
</reference>
<dbReference type="EMBL" id="JABFTP020000144">
    <property type="protein sequence ID" value="KAL3282578.1"/>
    <property type="molecule type" value="Genomic_DNA"/>
</dbReference>
<sequence length="201" mass="22580">RDSPGKNYNINFDDELANASCLETINFFSEINENLLDNIPIVFQLAHNNDDTNYLLQCDDGGEKNLPDSVVERVDIGNLELGTNLSENRENGMAFTENSTTIDIENCDKSENGNENVDNENHMSYVENIMIGTNEYSAANGIENCGDDEGGGERVENENRMSNAEDTEKNSRDDGEKNVDEIVKKLKNVKRNRKSNSNTWE</sequence>
<feature type="non-terminal residue" evidence="2">
    <location>
        <position position="1"/>
    </location>
</feature>
<keyword evidence="3" id="KW-1185">Reference proteome</keyword>
<feature type="region of interest" description="Disordered" evidence="1">
    <location>
        <begin position="140"/>
        <end position="201"/>
    </location>
</feature>
<protein>
    <submittedName>
        <fullName evidence="2">Uncharacterized protein</fullName>
    </submittedName>
</protein>
<proteinExistence type="predicted"/>
<evidence type="ECO:0000256" key="1">
    <source>
        <dbReference type="SAM" id="MobiDB-lite"/>
    </source>
</evidence>
<evidence type="ECO:0000313" key="3">
    <source>
        <dbReference type="Proteomes" id="UP001516400"/>
    </source>
</evidence>
<name>A0ABD2NVK4_9CUCU</name>
<gene>
    <name evidence="2" type="ORF">HHI36_005753</name>
</gene>
<comment type="caution">
    <text evidence="2">The sequence shown here is derived from an EMBL/GenBank/DDBJ whole genome shotgun (WGS) entry which is preliminary data.</text>
</comment>
<dbReference type="Proteomes" id="UP001516400">
    <property type="component" value="Unassembled WGS sequence"/>
</dbReference>
<dbReference type="AlphaFoldDB" id="A0ABD2NVK4"/>
<evidence type="ECO:0000313" key="2">
    <source>
        <dbReference type="EMBL" id="KAL3282578.1"/>
    </source>
</evidence>
<feature type="compositionally biased region" description="Basic and acidic residues" evidence="1">
    <location>
        <begin position="166"/>
        <end position="184"/>
    </location>
</feature>
<feature type="compositionally biased region" description="Basic residues" evidence="1">
    <location>
        <begin position="185"/>
        <end position="194"/>
    </location>
</feature>
<accession>A0ABD2NVK4</accession>
<organism evidence="2 3">
    <name type="scientific">Cryptolaemus montrouzieri</name>
    <dbReference type="NCBI Taxonomy" id="559131"/>
    <lineage>
        <taxon>Eukaryota</taxon>
        <taxon>Metazoa</taxon>
        <taxon>Ecdysozoa</taxon>
        <taxon>Arthropoda</taxon>
        <taxon>Hexapoda</taxon>
        <taxon>Insecta</taxon>
        <taxon>Pterygota</taxon>
        <taxon>Neoptera</taxon>
        <taxon>Endopterygota</taxon>
        <taxon>Coleoptera</taxon>
        <taxon>Polyphaga</taxon>
        <taxon>Cucujiformia</taxon>
        <taxon>Coccinelloidea</taxon>
        <taxon>Coccinellidae</taxon>
        <taxon>Scymninae</taxon>
        <taxon>Scymnini</taxon>
        <taxon>Cryptolaemus</taxon>
    </lineage>
</organism>